<dbReference type="InterPro" id="IPR049021">
    <property type="entry name" value="AmiR_N"/>
</dbReference>
<dbReference type="SMART" id="SM01012">
    <property type="entry name" value="ANTAR"/>
    <property type="match status" value="1"/>
</dbReference>
<dbReference type="Pfam" id="PF21332">
    <property type="entry name" value="AmiR_N"/>
    <property type="match status" value="1"/>
</dbReference>
<protein>
    <submittedName>
        <fullName evidence="4">AmiR/NasT family two-component response regulator</fullName>
    </submittedName>
</protein>
<dbReference type="GO" id="GO:0003723">
    <property type="term" value="F:RNA binding"/>
    <property type="evidence" value="ECO:0007669"/>
    <property type="project" value="InterPro"/>
</dbReference>
<dbReference type="InterPro" id="IPR005561">
    <property type="entry name" value="ANTAR"/>
</dbReference>
<reference evidence="4 5" key="1">
    <citation type="submission" date="2018-07" db="EMBL/GenBank/DDBJ databases">
        <title>Genomic Encyclopedia of Type Strains, Phase III (KMG-III): the genomes of soil and plant-associated and newly described type strains.</title>
        <authorList>
            <person name="Whitman W."/>
        </authorList>
    </citation>
    <scope>NUCLEOTIDE SEQUENCE [LARGE SCALE GENOMIC DNA]</scope>
    <source>
        <strain evidence="4 5">31-25a</strain>
    </source>
</reference>
<organism evidence="4 5">
    <name type="scientific">Phyllobacterium bourgognense</name>
    <dbReference type="NCBI Taxonomy" id="314236"/>
    <lineage>
        <taxon>Bacteria</taxon>
        <taxon>Pseudomonadati</taxon>
        <taxon>Pseudomonadota</taxon>
        <taxon>Alphaproteobacteria</taxon>
        <taxon>Hyphomicrobiales</taxon>
        <taxon>Phyllobacteriaceae</taxon>
        <taxon>Phyllobacterium</taxon>
    </lineage>
</organism>
<gene>
    <name evidence="4" type="ORF">C7476_10812</name>
</gene>
<dbReference type="Pfam" id="PF03861">
    <property type="entry name" value="ANTAR"/>
    <property type="match status" value="1"/>
</dbReference>
<keyword evidence="5" id="KW-1185">Reference proteome</keyword>
<dbReference type="PROSITE" id="PS50110">
    <property type="entry name" value="RESPONSE_REGULATORY"/>
    <property type="match status" value="1"/>
</dbReference>
<accession>A0A368YRI5</accession>
<comment type="caution">
    <text evidence="4">The sequence shown here is derived from an EMBL/GenBank/DDBJ whole genome shotgun (WGS) entry which is preliminary data.</text>
</comment>
<evidence type="ECO:0000259" key="3">
    <source>
        <dbReference type="PROSITE" id="PS50921"/>
    </source>
</evidence>
<dbReference type="Gene3D" id="3.40.50.2300">
    <property type="match status" value="1"/>
</dbReference>
<dbReference type="RefSeq" id="WP_114430687.1">
    <property type="nucleotide sequence ID" value="NZ_QPJM01000008.1"/>
</dbReference>
<evidence type="ECO:0000313" key="4">
    <source>
        <dbReference type="EMBL" id="RCW82198.1"/>
    </source>
</evidence>
<dbReference type="InterPro" id="IPR036388">
    <property type="entry name" value="WH-like_DNA-bd_sf"/>
</dbReference>
<feature type="domain" description="ANTAR" evidence="3">
    <location>
        <begin position="122"/>
        <end position="183"/>
    </location>
</feature>
<feature type="modified residue" description="4-aspartylphosphate" evidence="1">
    <location>
        <position position="55"/>
    </location>
</feature>
<dbReference type="Gene3D" id="1.10.10.10">
    <property type="entry name" value="Winged helix-like DNA-binding domain superfamily/Winged helix DNA-binding domain"/>
    <property type="match status" value="1"/>
</dbReference>
<sequence>MKETPNFTGWRVTVLHRSDATTERLTRQLKLLGFHVTVQWIPLDADELPDVILVDADQGWNDLLPWSGAGAPRPVVALLGSEAPGRIAWAMENGSCTIISKPITASAIYPALVMAVSIHKEREAVRNRLLHLEERIRLRPLVHAAVQKIMAARQIDEEHAYSILRNCAMQKRLPMEQVAASIVGGADPLPEAG</sequence>
<name>A0A368YRI5_9HYPH</name>
<feature type="domain" description="Response regulatory" evidence="2">
    <location>
        <begin position="11"/>
        <end position="116"/>
    </location>
</feature>
<keyword evidence="1" id="KW-0597">Phosphoprotein</keyword>
<dbReference type="EMBL" id="QPJM01000008">
    <property type="protein sequence ID" value="RCW82198.1"/>
    <property type="molecule type" value="Genomic_DNA"/>
</dbReference>
<evidence type="ECO:0000313" key="5">
    <source>
        <dbReference type="Proteomes" id="UP000253324"/>
    </source>
</evidence>
<dbReference type="PROSITE" id="PS50921">
    <property type="entry name" value="ANTAR"/>
    <property type="match status" value="1"/>
</dbReference>
<evidence type="ECO:0000259" key="2">
    <source>
        <dbReference type="PROSITE" id="PS50110"/>
    </source>
</evidence>
<dbReference type="InterPro" id="IPR011006">
    <property type="entry name" value="CheY-like_superfamily"/>
</dbReference>
<dbReference type="InterPro" id="IPR008327">
    <property type="entry name" value="Sig_transdc_resp-reg_antiterm"/>
</dbReference>
<dbReference type="AlphaFoldDB" id="A0A368YRI5"/>
<dbReference type="SUPFAM" id="SSF52172">
    <property type="entry name" value="CheY-like"/>
    <property type="match status" value="1"/>
</dbReference>
<dbReference type="OrthoDB" id="6159164at2"/>
<proteinExistence type="predicted"/>
<dbReference type="GO" id="GO:0000160">
    <property type="term" value="P:phosphorelay signal transduction system"/>
    <property type="evidence" value="ECO:0007669"/>
    <property type="project" value="InterPro"/>
</dbReference>
<evidence type="ECO:0000256" key="1">
    <source>
        <dbReference type="PROSITE-ProRule" id="PRU00169"/>
    </source>
</evidence>
<dbReference type="InterPro" id="IPR001789">
    <property type="entry name" value="Sig_transdc_resp-reg_receiver"/>
</dbReference>
<dbReference type="Proteomes" id="UP000253324">
    <property type="component" value="Unassembled WGS sequence"/>
</dbReference>
<dbReference type="PIRSF" id="PIRSF036382">
    <property type="entry name" value="RR_antiterm"/>
    <property type="match status" value="1"/>
</dbReference>